<dbReference type="Pfam" id="PF01841">
    <property type="entry name" value="Transglut_core"/>
    <property type="match status" value="1"/>
</dbReference>
<proteinExistence type="predicted"/>
<evidence type="ECO:0000313" key="3">
    <source>
        <dbReference type="EMBL" id="MFD1427862.1"/>
    </source>
</evidence>
<dbReference type="SUPFAM" id="SSF54001">
    <property type="entry name" value="Cysteine proteinases"/>
    <property type="match status" value="1"/>
</dbReference>
<evidence type="ECO:0000313" key="4">
    <source>
        <dbReference type="Proteomes" id="UP001597282"/>
    </source>
</evidence>
<accession>A0ABW4CBW5</accession>
<dbReference type="Proteomes" id="UP001597282">
    <property type="component" value="Unassembled WGS sequence"/>
</dbReference>
<dbReference type="RefSeq" id="WP_380166225.1">
    <property type="nucleotide sequence ID" value="NZ_JBHTNU010000014.1"/>
</dbReference>
<dbReference type="InterPro" id="IPR002931">
    <property type="entry name" value="Transglutaminase-like"/>
</dbReference>
<dbReference type="EMBL" id="JBHTNU010000014">
    <property type="protein sequence ID" value="MFD1427862.1"/>
    <property type="molecule type" value="Genomic_DNA"/>
</dbReference>
<dbReference type="SMART" id="SM00460">
    <property type="entry name" value="TGc"/>
    <property type="match status" value="1"/>
</dbReference>
<protein>
    <submittedName>
        <fullName evidence="3">Transglutaminase family protein</fullName>
    </submittedName>
</protein>
<feature type="signal peptide" evidence="1">
    <location>
        <begin position="1"/>
        <end position="21"/>
    </location>
</feature>
<evidence type="ECO:0000256" key="1">
    <source>
        <dbReference type="SAM" id="SignalP"/>
    </source>
</evidence>
<dbReference type="PANTHER" id="PTHR46333">
    <property type="entry name" value="CYTOKINESIS PROTEIN 3"/>
    <property type="match status" value="1"/>
</dbReference>
<comment type="caution">
    <text evidence="3">The sequence shown here is derived from an EMBL/GenBank/DDBJ whole genome shotgun (WGS) entry which is preliminary data.</text>
</comment>
<evidence type="ECO:0000259" key="2">
    <source>
        <dbReference type="SMART" id="SM00460"/>
    </source>
</evidence>
<dbReference type="PANTHER" id="PTHR46333:SF2">
    <property type="entry name" value="CYTOKINESIS PROTEIN 3"/>
    <property type="match status" value="1"/>
</dbReference>
<dbReference type="Gene3D" id="3.10.620.30">
    <property type="match status" value="1"/>
</dbReference>
<keyword evidence="1" id="KW-0732">Signal</keyword>
<feature type="chain" id="PRO_5045929510" evidence="1">
    <location>
        <begin position="22"/>
        <end position="563"/>
    </location>
</feature>
<feature type="domain" description="Transglutaminase-like" evidence="2">
    <location>
        <begin position="469"/>
        <end position="525"/>
    </location>
</feature>
<dbReference type="InterPro" id="IPR038765">
    <property type="entry name" value="Papain-like_cys_pep_sf"/>
</dbReference>
<sequence>MKKILLTGGVLLAIMAVIVTAGCNPMSAFQTEAEPNLNRWDRVAAEKNEQLSLTPLKLKPYADEVSATLSSPQYQRFAVNSHFRVEGTVEEYEDFQSDFVWIEVEKVKGKRETDEKDLSFYTHINKEGKFSRQVSLFAGKGEYQVTVRLPSAEREDRFYDLARFQVINVNPKIDREVAMTRAGMLAGLKLEDPGDGYVQADGEIRLKGSIQKGEARQVMVRVEKDGREWKHLLRLQEGSFDTRVPLFYGKGIHQLTVMIPDSERADYYNEGATLRVDNRSVEETTPIEYFKHYDSRGVKLEQPLAGGGKGEMKYRIKGSIDPKAPHAAKTKHLIVQTKKDGEEATYFIPVKNYRFDGSFWLRFGKGAYEVTVNVPEITDQQRDYFRFFGVARFTVNNTADQDLRNRLPSRGIQSNDPSIQKLAQNLTQGKQTQREKAMAIYQYVAQNIRYDVWKFRTDAFKYDDSAIKALQQKKGVCQDYSFLAIALLRSIDMEARFVEGEADGNRHAWVEVKVDGKWITMDPTWGAGYIDAQDRFVKRYTSKYFDPDPSVLSKTHQRTGVMY</sequence>
<dbReference type="PROSITE" id="PS51257">
    <property type="entry name" value="PROKAR_LIPOPROTEIN"/>
    <property type="match status" value="1"/>
</dbReference>
<gene>
    <name evidence="3" type="ORF">ACFQ4Y_13215</name>
</gene>
<dbReference type="InterPro" id="IPR052557">
    <property type="entry name" value="CAP/Cytokinesis_protein"/>
</dbReference>
<organism evidence="3 4">
    <name type="scientific">Kroppenstedtia sanguinis</name>
    <dbReference type="NCBI Taxonomy" id="1380684"/>
    <lineage>
        <taxon>Bacteria</taxon>
        <taxon>Bacillati</taxon>
        <taxon>Bacillota</taxon>
        <taxon>Bacilli</taxon>
        <taxon>Bacillales</taxon>
        <taxon>Thermoactinomycetaceae</taxon>
        <taxon>Kroppenstedtia</taxon>
    </lineage>
</organism>
<reference evidence="4" key="1">
    <citation type="journal article" date="2019" name="Int. J. Syst. Evol. Microbiol.">
        <title>The Global Catalogue of Microorganisms (GCM) 10K type strain sequencing project: providing services to taxonomists for standard genome sequencing and annotation.</title>
        <authorList>
            <consortium name="The Broad Institute Genomics Platform"/>
            <consortium name="The Broad Institute Genome Sequencing Center for Infectious Disease"/>
            <person name="Wu L."/>
            <person name="Ma J."/>
        </authorList>
    </citation>
    <scope>NUCLEOTIDE SEQUENCE [LARGE SCALE GENOMIC DNA]</scope>
    <source>
        <strain evidence="4">S1</strain>
    </source>
</reference>
<name>A0ABW4CBW5_9BACL</name>
<keyword evidence="4" id="KW-1185">Reference proteome</keyword>